<proteinExistence type="predicted"/>
<organism evidence="1 2">
    <name type="scientific">Vermiconidia calcicola</name>
    <dbReference type="NCBI Taxonomy" id="1690605"/>
    <lineage>
        <taxon>Eukaryota</taxon>
        <taxon>Fungi</taxon>
        <taxon>Dikarya</taxon>
        <taxon>Ascomycota</taxon>
        <taxon>Pezizomycotina</taxon>
        <taxon>Dothideomycetes</taxon>
        <taxon>Dothideomycetidae</taxon>
        <taxon>Mycosphaerellales</taxon>
        <taxon>Extremaceae</taxon>
        <taxon>Vermiconidia</taxon>
    </lineage>
</organism>
<protein>
    <submittedName>
        <fullName evidence="1">Uncharacterized protein</fullName>
    </submittedName>
</protein>
<evidence type="ECO:0000313" key="2">
    <source>
        <dbReference type="Proteomes" id="UP001281147"/>
    </source>
</evidence>
<reference evidence="1" key="1">
    <citation type="submission" date="2023-07" db="EMBL/GenBank/DDBJ databases">
        <title>Black Yeasts Isolated from many extreme environments.</title>
        <authorList>
            <person name="Coleine C."/>
            <person name="Stajich J.E."/>
            <person name="Selbmann L."/>
        </authorList>
    </citation>
    <scope>NUCLEOTIDE SEQUENCE</scope>
    <source>
        <strain evidence="1">CCFEE 5714</strain>
    </source>
</reference>
<dbReference type="Proteomes" id="UP001281147">
    <property type="component" value="Unassembled WGS sequence"/>
</dbReference>
<accession>A0ACC3MJA2</accession>
<sequence length="266" mass="29198">MAPMKKINIDREMEDGAVMAVRYDPLSPNTTTEEKAIIFISVKALLDVKPSSWQALPLSSPMGVDLLYVTAEHCKHPVLDLAPLLPGGGRNIMLEMLTMNCDPESPRFGTPACTRKGGVMFKYREEAGYEMDKSLNTCLTSMGGYVMECLAAIKTAKADRGIEAAKNKYAEMGPTKFKRFLKGYRVQQAERYPGKGWEKIVCSVRVVEDACERCGSAGGGTGDDESGSSGVEAKNALLRCGKCRKVLYCNGVCQKEDWKAHKPFCK</sequence>
<keyword evidence="2" id="KW-1185">Reference proteome</keyword>
<dbReference type="EMBL" id="JAUTXU010000243">
    <property type="protein sequence ID" value="KAK3696356.1"/>
    <property type="molecule type" value="Genomic_DNA"/>
</dbReference>
<comment type="caution">
    <text evidence="1">The sequence shown here is derived from an EMBL/GenBank/DDBJ whole genome shotgun (WGS) entry which is preliminary data.</text>
</comment>
<name>A0ACC3MJA2_9PEZI</name>
<evidence type="ECO:0000313" key="1">
    <source>
        <dbReference type="EMBL" id="KAK3696356.1"/>
    </source>
</evidence>
<gene>
    <name evidence="1" type="ORF">LTR37_018021</name>
</gene>